<accession>W9PZR1</accession>
<dbReference type="EMBL" id="JH650971">
    <property type="protein sequence ID" value="EXA45135.1"/>
    <property type="molecule type" value="Genomic_DNA"/>
</dbReference>
<reference evidence="1" key="1">
    <citation type="submission" date="2011-10" db="EMBL/GenBank/DDBJ databases">
        <title>The Genome Sequence of Fusarium oxysporum HDV247.</title>
        <authorList>
            <consortium name="The Broad Institute Genome Sequencing Platform"/>
            <person name="Ma L.-J."/>
            <person name="Gale L.R."/>
            <person name="Schwartz D.C."/>
            <person name="Zhou S."/>
            <person name="Corby-Kistler H."/>
            <person name="Young S.K."/>
            <person name="Zeng Q."/>
            <person name="Gargeya S."/>
            <person name="Fitzgerald M."/>
            <person name="Haas B."/>
            <person name="Abouelleil A."/>
            <person name="Alvarado L."/>
            <person name="Arachchi H.M."/>
            <person name="Berlin A."/>
            <person name="Brown A."/>
            <person name="Chapman S.B."/>
            <person name="Chen Z."/>
            <person name="Dunbar C."/>
            <person name="Freedman E."/>
            <person name="Gearin G."/>
            <person name="Goldberg J."/>
            <person name="Griggs A."/>
            <person name="Gujja S."/>
            <person name="Heiman D."/>
            <person name="Howarth C."/>
            <person name="Larson L."/>
            <person name="Lui A."/>
            <person name="MacDonald P.J.P."/>
            <person name="Montmayeur A."/>
            <person name="Murphy C."/>
            <person name="Neiman D."/>
            <person name="Pearson M."/>
            <person name="Priest M."/>
            <person name="Roberts A."/>
            <person name="Saif S."/>
            <person name="Shea T."/>
            <person name="Shenoy N."/>
            <person name="Sisk P."/>
            <person name="Stolte C."/>
            <person name="Sykes S."/>
            <person name="Wortman J."/>
            <person name="Nusbaum C."/>
            <person name="Birren B."/>
        </authorList>
    </citation>
    <scope>NUCLEOTIDE SEQUENCE [LARGE SCALE GENOMIC DNA]</scope>
    <source>
        <strain evidence="1">HDV247</strain>
    </source>
</reference>
<reference evidence="1" key="2">
    <citation type="submission" date="2012-05" db="EMBL/GenBank/DDBJ databases">
        <title>Annotation of the Genome Sequence of Fusarium oxysporum HDV247.</title>
        <authorList>
            <consortium name="The Broad Institute Genomics Platform"/>
            <person name="Ma L.-J."/>
            <person name="Corby-Kistler H."/>
            <person name="Broz K."/>
            <person name="Gale L.R."/>
            <person name="Jonkers W."/>
            <person name="O'Donnell K."/>
            <person name="Ploetz R."/>
            <person name="Steinberg C."/>
            <person name="Schwartz D.C."/>
            <person name="VanEtten H."/>
            <person name="Zhou S."/>
            <person name="Young S.K."/>
            <person name="Zeng Q."/>
            <person name="Gargeya S."/>
            <person name="Fitzgerald M."/>
            <person name="Abouelleil A."/>
            <person name="Alvarado L."/>
            <person name="Chapman S.B."/>
            <person name="Gainer-Dewar J."/>
            <person name="Goldberg J."/>
            <person name="Griggs A."/>
            <person name="Gujja S."/>
            <person name="Hansen M."/>
            <person name="Howarth C."/>
            <person name="Imamovic A."/>
            <person name="Ireland A."/>
            <person name="Larimer J."/>
            <person name="McCowan C."/>
            <person name="Murphy C."/>
            <person name="Pearson M."/>
            <person name="Poon T.W."/>
            <person name="Priest M."/>
            <person name="Roberts A."/>
            <person name="Saif S."/>
            <person name="Shea T."/>
            <person name="Sykes S."/>
            <person name="Wortman J."/>
            <person name="Nusbaum C."/>
            <person name="Birren B."/>
        </authorList>
    </citation>
    <scope>NUCLEOTIDE SEQUENCE</scope>
    <source>
        <strain evidence="1">HDV247</strain>
    </source>
</reference>
<organism evidence="1">
    <name type="scientific">Fusarium oxysporum f. sp. pisi HDV247</name>
    <dbReference type="NCBI Taxonomy" id="1080344"/>
    <lineage>
        <taxon>Eukaryota</taxon>
        <taxon>Fungi</taxon>
        <taxon>Dikarya</taxon>
        <taxon>Ascomycota</taxon>
        <taxon>Pezizomycotina</taxon>
        <taxon>Sordariomycetes</taxon>
        <taxon>Hypocreomycetidae</taxon>
        <taxon>Hypocreales</taxon>
        <taxon>Nectriaceae</taxon>
        <taxon>Fusarium</taxon>
        <taxon>Fusarium oxysporum species complex</taxon>
    </lineage>
</organism>
<name>W9PZR1_FUSOX</name>
<evidence type="ECO:0000313" key="1">
    <source>
        <dbReference type="EMBL" id="EXA45135.1"/>
    </source>
</evidence>
<dbReference type="Proteomes" id="UP000030751">
    <property type="component" value="Unassembled WGS sequence"/>
</dbReference>
<protein>
    <submittedName>
        <fullName evidence="1">Uncharacterized protein</fullName>
    </submittedName>
</protein>
<proteinExistence type="predicted"/>
<dbReference type="HOGENOM" id="CLU_3299403_0_0_1"/>
<gene>
    <name evidence="1" type="ORF">FOVG_06309</name>
</gene>
<dbReference type="AlphaFoldDB" id="W9PZR1"/>
<sequence length="40" mass="4689">MNRKRDEAGYQDVVYVWLACGWGPKAVVQWGSVEQFEWSL</sequence>